<evidence type="ECO:0000256" key="2">
    <source>
        <dbReference type="ARBA" id="ARBA00022692"/>
    </source>
</evidence>
<dbReference type="Pfam" id="PF12698">
    <property type="entry name" value="ABC2_membrane_3"/>
    <property type="match status" value="1"/>
</dbReference>
<gene>
    <name evidence="7" type="ORF">L323_04515</name>
</gene>
<dbReference type="PANTHER" id="PTHR43077">
    <property type="entry name" value="TRANSPORT PERMEASE YVFS-RELATED"/>
    <property type="match status" value="1"/>
</dbReference>
<sequence>MQTLKKYKKFAVVVAVILIPLVYSFFYLDAFWDPYSKLDKLPVAVVNQDNGATIGGENRNLGKEITDNLKTDKNLKWVVTSESDAKDGVENRRYYAMINIPGDFSKNISSAADSDKAQGNLTYTVNEKRNYLASQVLSRVTLEFKDKVSKSVSEEIVGTLLDQIKDLPNSLKELDNGLNEIKDGAELLYDSNGKIVDGQKKFNDGVNKLNNGLAEANTGSTTLAKGSKQLSDGAELFYKSLSGGSDKITGLVSGSNAFMSGLSNLNSGLNQLNSGITSATPQISQLAKGSSDLNSGVQSYTSGVDKYIESVNKVSQAQSVLATSIQKYVASHPEAMTDPNFKAVIATLEASKSVPEQLKAGGEQLSSSGKQLAEGSGKVAGGVSQLATQLGSITQAVDKLAAGSNELNKSYPLINKGIKTVSDKSKELASGASSVNEGVAKLSSGISALAAGSEELSKNSGVLLDGETKIQDGLGKLKDGVTEASSGVSSSLLKADGKLNGTDGLKEYAADPVKITEKKVYGIPDYGTAFTPYFVSLSLWVGALLMFFAIYLDEEVRFRRFSSESKGYMRFFAYTFIGIAQALVLDIVILKGLHLEVANMGLFVLTSIIISLSFTSIMRFLLVQLRDVGKFIAILLLILQLTSCGGTFPMELVPRFFNVLNPFMPMTYSVNALREVISGINDGFLAQNLIVLVAIMTGFLILNLVVSKLKFGSISSDSDDFVKISEEVSA</sequence>
<dbReference type="InterPro" id="IPR051328">
    <property type="entry name" value="T7SS_ABC-Transporter"/>
</dbReference>
<dbReference type="STRING" id="1330534.L323_04515"/>
<evidence type="ECO:0000313" key="8">
    <source>
        <dbReference type="Proteomes" id="UP000016860"/>
    </source>
</evidence>
<dbReference type="Gene3D" id="1.10.287.950">
    <property type="entry name" value="Methyl-accepting chemotaxis protein"/>
    <property type="match status" value="1"/>
</dbReference>
<feature type="transmembrane region" description="Helical" evidence="5">
    <location>
        <begin position="12"/>
        <end position="32"/>
    </location>
</feature>
<dbReference type="RefSeq" id="WP_020814505.1">
    <property type="nucleotide sequence ID" value="NZ_ATAY01000020.1"/>
</dbReference>
<dbReference type="NCBIfam" id="TIGR03061">
    <property type="entry name" value="pip_yhgE_Nterm"/>
    <property type="match status" value="1"/>
</dbReference>
<feature type="transmembrane region" description="Helical" evidence="5">
    <location>
        <begin position="684"/>
        <end position="706"/>
    </location>
</feature>
<feature type="transmembrane region" description="Helical" evidence="5">
    <location>
        <begin position="571"/>
        <end position="590"/>
    </location>
</feature>
<reference evidence="7 8" key="1">
    <citation type="journal article" date="2013" name="Genome Announc.">
        <title>Draft Genome Sequence of the Cellulolytic Bacterium Clostridium papyrosolvens C7 (ATCC 700395).</title>
        <authorList>
            <person name="Zepeda V."/>
            <person name="Dassa B."/>
            <person name="Borovok I."/>
            <person name="Lamed R."/>
            <person name="Bayer E.A."/>
            <person name="Cate J.H."/>
        </authorList>
    </citation>
    <scope>NUCLEOTIDE SEQUENCE [LARGE SCALE GENOMIC DNA]</scope>
    <source>
        <strain evidence="7 8">C7</strain>
    </source>
</reference>
<dbReference type="PATRIC" id="fig|1330534.3.peg.906"/>
<dbReference type="Gene3D" id="3.40.1710.10">
    <property type="entry name" value="abc type-2 transporter like domain"/>
    <property type="match status" value="1"/>
</dbReference>
<dbReference type="NCBIfam" id="TIGR03057">
    <property type="entry name" value="xxxLxxG_by_4"/>
    <property type="match status" value="2"/>
</dbReference>
<comment type="subcellular location">
    <subcellularLocation>
        <location evidence="1">Membrane</location>
        <topology evidence="1">Multi-pass membrane protein</topology>
    </subcellularLocation>
</comment>
<accession>U4R5I3</accession>
<evidence type="ECO:0000259" key="6">
    <source>
        <dbReference type="Pfam" id="PF12698"/>
    </source>
</evidence>
<evidence type="ECO:0000256" key="4">
    <source>
        <dbReference type="ARBA" id="ARBA00023136"/>
    </source>
</evidence>
<keyword evidence="3 5" id="KW-1133">Transmembrane helix</keyword>
<keyword evidence="4 5" id="KW-0472">Membrane</keyword>
<proteinExistence type="predicted"/>
<protein>
    <submittedName>
        <fullName evidence="7">Membrane protein</fullName>
    </submittedName>
</protein>
<feature type="transmembrane region" description="Helical" evidence="5">
    <location>
        <begin position="533"/>
        <end position="551"/>
    </location>
</feature>
<name>U4R5I3_9FIRM</name>
<feature type="transmembrane region" description="Helical" evidence="5">
    <location>
        <begin position="631"/>
        <end position="650"/>
    </location>
</feature>
<dbReference type="OrthoDB" id="9811483at2"/>
<comment type="caution">
    <text evidence="7">The sequence shown here is derived from an EMBL/GenBank/DDBJ whole genome shotgun (WGS) entry which is preliminary data.</text>
</comment>
<dbReference type="GO" id="GO:0016020">
    <property type="term" value="C:membrane"/>
    <property type="evidence" value="ECO:0007669"/>
    <property type="project" value="UniProtKB-SubCell"/>
</dbReference>
<dbReference type="AlphaFoldDB" id="U4R5I3"/>
<dbReference type="EMBL" id="ATAY01000020">
    <property type="protein sequence ID" value="EPR13162.1"/>
    <property type="molecule type" value="Genomic_DNA"/>
</dbReference>
<dbReference type="SUPFAM" id="SSF58104">
    <property type="entry name" value="Methyl-accepting chemotaxis protein (MCP) signaling domain"/>
    <property type="match status" value="1"/>
</dbReference>
<dbReference type="GO" id="GO:0140359">
    <property type="term" value="F:ABC-type transporter activity"/>
    <property type="evidence" value="ECO:0007669"/>
    <property type="project" value="InterPro"/>
</dbReference>
<organism evidence="7 8">
    <name type="scientific">Ruminiclostridium papyrosolvens C7</name>
    <dbReference type="NCBI Taxonomy" id="1330534"/>
    <lineage>
        <taxon>Bacteria</taxon>
        <taxon>Bacillati</taxon>
        <taxon>Bacillota</taxon>
        <taxon>Clostridia</taxon>
        <taxon>Eubacteriales</taxon>
        <taxon>Oscillospiraceae</taxon>
        <taxon>Ruminiclostridium</taxon>
    </lineage>
</organism>
<evidence type="ECO:0000256" key="5">
    <source>
        <dbReference type="SAM" id="Phobius"/>
    </source>
</evidence>
<dbReference type="InterPro" id="IPR023908">
    <property type="entry name" value="xxxLxxG_rpt"/>
</dbReference>
<keyword evidence="2 5" id="KW-0812">Transmembrane</keyword>
<evidence type="ECO:0000256" key="1">
    <source>
        <dbReference type="ARBA" id="ARBA00004141"/>
    </source>
</evidence>
<dbReference type="InterPro" id="IPR017501">
    <property type="entry name" value="Phage_infect_YhgE_C"/>
</dbReference>
<dbReference type="InterPro" id="IPR013525">
    <property type="entry name" value="ABC2_TM"/>
</dbReference>
<evidence type="ECO:0000313" key="7">
    <source>
        <dbReference type="EMBL" id="EPR13162.1"/>
    </source>
</evidence>
<feature type="transmembrane region" description="Helical" evidence="5">
    <location>
        <begin position="602"/>
        <end position="622"/>
    </location>
</feature>
<evidence type="ECO:0000256" key="3">
    <source>
        <dbReference type="ARBA" id="ARBA00022989"/>
    </source>
</evidence>
<dbReference type="Proteomes" id="UP000016860">
    <property type="component" value="Unassembled WGS sequence"/>
</dbReference>
<feature type="domain" description="ABC-2 type transporter transmembrane" evidence="6">
    <location>
        <begin position="13"/>
        <end position="256"/>
    </location>
</feature>
<dbReference type="NCBIfam" id="TIGR03062">
    <property type="entry name" value="pip_yhgE_Cterm"/>
    <property type="match status" value="1"/>
</dbReference>
<dbReference type="InterPro" id="IPR017500">
    <property type="entry name" value="Phage_infect_YhgE_N"/>
</dbReference>
<dbReference type="PANTHER" id="PTHR43077:SF5">
    <property type="entry name" value="PHAGE INFECTION PROTEIN"/>
    <property type="match status" value="1"/>
</dbReference>